<dbReference type="EMBL" id="JAIWYP010000016">
    <property type="protein sequence ID" value="KAH3693599.1"/>
    <property type="molecule type" value="Genomic_DNA"/>
</dbReference>
<name>A0A9D3Y7W8_DREPO</name>
<evidence type="ECO:0000313" key="2">
    <source>
        <dbReference type="EMBL" id="KAH3693599.1"/>
    </source>
</evidence>
<keyword evidence="3" id="KW-1185">Reference proteome</keyword>
<feature type="region of interest" description="Disordered" evidence="1">
    <location>
        <begin position="76"/>
        <end position="111"/>
    </location>
</feature>
<feature type="compositionally biased region" description="Basic and acidic residues" evidence="1">
    <location>
        <begin position="76"/>
        <end position="86"/>
    </location>
</feature>
<evidence type="ECO:0000256" key="1">
    <source>
        <dbReference type="SAM" id="MobiDB-lite"/>
    </source>
</evidence>
<reference evidence="2" key="1">
    <citation type="journal article" date="2019" name="bioRxiv">
        <title>The Genome of the Zebra Mussel, Dreissena polymorpha: A Resource for Invasive Species Research.</title>
        <authorList>
            <person name="McCartney M.A."/>
            <person name="Auch B."/>
            <person name="Kono T."/>
            <person name="Mallez S."/>
            <person name="Zhang Y."/>
            <person name="Obille A."/>
            <person name="Becker A."/>
            <person name="Abrahante J.E."/>
            <person name="Garbe J."/>
            <person name="Badalamenti J.P."/>
            <person name="Herman A."/>
            <person name="Mangelson H."/>
            <person name="Liachko I."/>
            <person name="Sullivan S."/>
            <person name="Sone E.D."/>
            <person name="Koren S."/>
            <person name="Silverstein K.A.T."/>
            <person name="Beckman K.B."/>
            <person name="Gohl D.M."/>
        </authorList>
    </citation>
    <scope>NUCLEOTIDE SEQUENCE</scope>
    <source>
        <strain evidence="2">Duluth1</strain>
        <tissue evidence="2">Whole animal</tissue>
    </source>
</reference>
<reference evidence="2" key="2">
    <citation type="submission" date="2020-11" db="EMBL/GenBank/DDBJ databases">
        <authorList>
            <person name="McCartney M.A."/>
            <person name="Auch B."/>
            <person name="Kono T."/>
            <person name="Mallez S."/>
            <person name="Becker A."/>
            <person name="Gohl D.M."/>
            <person name="Silverstein K.A.T."/>
            <person name="Koren S."/>
            <person name="Bechman K.B."/>
            <person name="Herman A."/>
            <person name="Abrahante J.E."/>
            <person name="Garbe J."/>
        </authorList>
    </citation>
    <scope>NUCLEOTIDE SEQUENCE</scope>
    <source>
        <strain evidence="2">Duluth1</strain>
        <tissue evidence="2">Whole animal</tissue>
    </source>
</reference>
<evidence type="ECO:0000313" key="3">
    <source>
        <dbReference type="Proteomes" id="UP000828390"/>
    </source>
</evidence>
<proteinExistence type="predicted"/>
<protein>
    <submittedName>
        <fullName evidence="2">Uncharacterized protein</fullName>
    </submittedName>
</protein>
<gene>
    <name evidence="2" type="ORF">DPMN_081036</name>
</gene>
<organism evidence="2 3">
    <name type="scientific">Dreissena polymorpha</name>
    <name type="common">Zebra mussel</name>
    <name type="synonym">Mytilus polymorpha</name>
    <dbReference type="NCBI Taxonomy" id="45954"/>
    <lineage>
        <taxon>Eukaryota</taxon>
        <taxon>Metazoa</taxon>
        <taxon>Spiralia</taxon>
        <taxon>Lophotrochozoa</taxon>
        <taxon>Mollusca</taxon>
        <taxon>Bivalvia</taxon>
        <taxon>Autobranchia</taxon>
        <taxon>Heteroconchia</taxon>
        <taxon>Euheterodonta</taxon>
        <taxon>Imparidentia</taxon>
        <taxon>Neoheterodontei</taxon>
        <taxon>Myida</taxon>
        <taxon>Dreissenoidea</taxon>
        <taxon>Dreissenidae</taxon>
        <taxon>Dreissena</taxon>
    </lineage>
</organism>
<comment type="caution">
    <text evidence="2">The sequence shown here is derived from an EMBL/GenBank/DDBJ whole genome shotgun (WGS) entry which is preliminary data.</text>
</comment>
<feature type="compositionally biased region" description="Gly residues" evidence="1">
    <location>
        <begin position="87"/>
        <end position="111"/>
    </location>
</feature>
<dbReference type="AlphaFoldDB" id="A0A9D3Y7W8"/>
<dbReference type="Proteomes" id="UP000828390">
    <property type="component" value="Unassembled WGS sequence"/>
</dbReference>
<sequence>MPRNIEEYVHRQGAYELDNILIGAKMCLLLYDARSGQELLLVSLPDRFAMATCSSISYLIKIMVEAQQLEEMAERYQQMREKRDAEGGGGGRGGRFGGRGGGRDFGGGYGGGEMRVAFE</sequence>
<accession>A0A9D3Y7W8</accession>